<accession>A0A3P8AQA9</accession>
<gene>
    <name evidence="1" type="ORF">HPBE_LOCUS14292</name>
</gene>
<protein>
    <submittedName>
        <fullName evidence="1 3">Uncharacterized protein</fullName>
    </submittedName>
</protein>
<reference evidence="3" key="2">
    <citation type="submission" date="2019-09" db="UniProtKB">
        <authorList>
            <consortium name="WormBaseParasite"/>
        </authorList>
    </citation>
    <scope>IDENTIFICATION</scope>
</reference>
<dbReference type="OrthoDB" id="10401020at2759"/>
<dbReference type="Proteomes" id="UP000050761">
    <property type="component" value="Unassembled WGS sequence"/>
</dbReference>
<sequence>MRKPCKSGDDDIAMEPEDILLEDERIQRPIPKKLRQAKGEETATPTVLPIIMDLYNVLLHHNTHAGLSGLLVFWAGWQLPDLSWLTRYGACVCMCGHQKLPTPRRRIAHTIGAPGHLYLLRQQHAIAMRLPSTDRLGRGQCDQSDYTYTEREFTVSARYMFPIFGYNLVSSAAVAALRSPPPPHHHHLHRCVRRCYSTDDDDEPRQNADEGVRDLTVVPLTSIGYSAYGVAWPES</sequence>
<keyword evidence="2" id="KW-1185">Reference proteome</keyword>
<dbReference type="EMBL" id="UZAH01028292">
    <property type="protein sequence ID" value="VDO99137.1"/>
    <property type="molecule type" value="Genomic_DNA"/>
</dbReference>
<dbReference type="WBParaSite" id="HPBE_0001429101-mRNA-1">
    <property type="protein sequence ID" value="HPBE_0001429101-mRNA-1"/>
    <property type="gene ID" value="HPBE_0001429101"/>
</dbReference>
<evidence type="ECO:0000313" key="3">
    <source>
        <dbReference type="WBParaSite" id="HPBE_0001429101-mRNA-1"/>
    </source>
</evidence>
<organism evidence="1">
    <name type="scientific">Heligmosomoides polygyrus</name>
    <name type="common">Parasitic roundworm</name>
    <dbReference type="NCBI Taxonomy" id="6339"/>
    <lineage>
        <taxon>Eukaryota</taxon>
        <taxon>Metazoa</taxon>
        <taxon>Ecdysozoa</taxon>
        <taxon>Nematoda</taxon>
        <taxon>Chromadorea</taxon>
        <taxon>Rhabditida</taxon>
        <taxon>Rhabditina</taxon>
        <taxon>Rhabditomorpha</taxon>
        <taxon>Strongyloidea</taxon>
        <taxon>Heligmosomidae</taxon>
        <taxon>Heligmosomoides</taxon>
    </lineage>
</organism>
<evidence type="ECO:0000313" key="2">
    <source>
        <dbReference type="Proteomes" id="UP000050761"/>
    </source>
</evidence>
<reference evidence="1 2" key="1">
    <citation type="submission" date="2018-11" db="EMBL/GenBank/DDBJ databases">
        <authorList>
            <consortium name="Pathogen Informatics"/>
        </authorList>
    </citation>
    <scope>NUCLEOTIDE SEQUENCE [LARGE SCALE GENOMIC DNA]</scope>
</reference>
<evidence type="ECO:0000313" key="1">
    <source>
        <dbReference type="EMBL" id="VDO99137.1"/>
    </source>
</evidence>
<name>A0A3P8AQA9_HELPZ</name>
<dbReference type="AlphaFoldDB" id="A0A3P8AQA9"/>
<proteinExistence type="predicted"/>